<keyword evidence="1" id="KW-0732">Signal</keyword>
<reference evidence="3 4" key="1">
    <citation type="journal article" date="2005" name="Nucleic Acids Res.">
        <title>Genomic blueprint of Hahella chejuensis, a marine microbe producing an algicidal agent.</title>
        <authorList>
            <person name="Jeong H."/>
            <person name="Yim J.H."/>
            <person name="Lee C."/>
            <person name="Choi S.-H."/>
            <person name="Park Y.K."/>
            <person name="Yoon S.H."/>
            <person name="Hur C.-G."/>
            <person name="Kang H.-Y."/>
            <person name="Kim D."/>
            <person name="Lee H.H."/>
            <person name="Park K.H."/>
            <person name="Park S.-H."/>
            <person name="Park H.-S."/>
            <person name="Lee H.K."/>
            <person name="Oh T.K."/>
            <person name="Kim J.F."/>
        </authorList>
    </citation>
    <scope>NUCLEOTIDE SEQUENCE [LARGE SCALE GENOMIC DNA]</scope>
    <source>
        <strain evidence="3 4">KCTC 2396</strain>
    </source>
</reference>
<sequence>MRKLLSFVFVVMLTLSQFALAAPELRDDHPDRYTVVKGDTLWDISSRFLRNPWYWPEIWYVNPQIENPHLIFPGDVLALVYIDGRPHVTIAQRGDIGRTVKLSPKKRITPLESAIPAIPLEAIYPFLTDSRVVTEEELNQAPYVLLGKKGNLIVGAGDQVYARGDAVLEASYGIYRRDDVYVDPDTKEFLGIQARSIAVGKIIAQEDDVQTVQIRRSNEEIRQGDRLLQEEDREINSTFYPSNPEGDIHGKMISVIDGVSQIGQYDVVVINRGEREGLKVGNVLAVYKAGEQVRDPYTKEILLLPSDRAGLLMVFRTFEKVSYGLILKAERPLAIMDEVRNP</sequence>
<proteinExistence type="predicted"/>
<dbReference type="PROSITE" id="PS51782">
    <property type="entry name" value="LYSM"/>
    <property type="match status" value="1"/>
</dbReference>
<dbReference type="PANTHER" id="PTHR34700:SF4">
    <property type="entry name" value="PHAGE-LIKE ELEMENT PBSX PROTEIN XKDP"/>
    <property type="match status" value="1"/>
</dbReference>
<dbReference type="Proteomes" id="UP000000238">
    <property type="component" value="Chromosome"/>
</dbReference>
<dbReference type="SUPFAM" id="SSF54106">
    <property type="entry name" value="LysM domain"/>
    <property type="match status" value="1"/>
</dbReference>
<dbReference type="HOGENOM" id="CLU_050533_1_1_6"/>
<dbReference type="AlphaFoldDB" id="Q2SQX0"/>
<dbReference type="CDD" id="cd00118">
    <property type="entry name" value="LysM"/>
    <property type="match status" value="1"/>
</dbReference>
<dbReference type="InterPro" id="IPR018392">
    <property type="entry name" value="LysM"/>
</dbReference>
<evidence type="ECO:0000259" key="2">
    <source>
        <dbReference type="PROSITE" id="PS51782"/>
    </source>
</evidence>
<feature type="chain" id="PRO_5004215976" evidence="1">
    <location>
        <begin position="22"/>
        <end position="342"/>
    </location>
</feature>
<organism evidence="3 4">
    <name type="scientific">Hahella chejuensis (strain KCTC 2396)</name>
    <dbReference type="NCBI Taxonomy" id="349521"/>
    <lineage>
        <taxon>Bacteria</taxon>
        <taxon>Pseudomonadati</taxon>
        <taxon>Pseudomonadota</taxon>
        <taxon>Gammaproteobacteria</taxon>
        <taxon>Oceanospirillales</taxon>
        <taxon>Hahellaceae</taxon>
        <taxon>Hahella</taxon>
    </lineage>
</organism>
<feature type="signal peptide" evidence="1">
    <location>
        <begin position="1"/>
        <end position="21"/>
    </location>
</feature>
<dbReference type="KEGG" id="hch:HCH_00031"/>
<dbReference type="InterPro" id="IPR036779">
    <property type="entry name" value="LysM_dom_sf"/>
</dbReference>
<dbReference type="RefSeq" id="WP_011394031.1">
    <property type="nucleotide sequence ID" value="NC_007645.1"/>
</dbReference>
<dbReference type="EMBL" id="CP000155">
    <property type="protein sequence ID" value="ABC26954.1"/>
    <property type="molecule type" value="Genomic_DNA"/>
</dbReference>
<dbReference type="Gene3D" id="3.10.350.10">
    <property type="entry name" value="LysM domain"/>
    <property type="match status" value="1"/>
</dbReference>
<evidence type="ECO:0000313" key="3">
    <source>
        <dbReference type="EMBL" id="ABC26954.1"/>
    </source>
</evidence>
<feature type="domain" description="LysM" evidence="2">
    <location>
        <begin position="31"/>
        <end position="79"/>
    </location>
</feature>
<dbReference type="Pfam" id="PF01476">
    <property type="entry name" value="LysM"/>
    <property type="match status" value="1"/>
</dbReference>
<evidence type="ECO:0000313" key="4">
    <source>
        <dbReference type="Proteomes" id="UP000000238"/>
    </source>
</evidence>
<dbReference type="InterPro" id="IPR052196">
    <property type="entry name" value="Bact_Kbp"/>
</dbReference>
<dbReference type="STRING" id="349521.HCH_00031"/>
<name>Q2SQX0_HAHCH</name>
<evidence type="ECO:0000256" key="1">
    <source>
        <dbReference type="SAM" id="SignalP"/>
    </source>
</evidence>
<dbReference type="eggNOG" id="COG1652">
    <property type="taxonomic scope" value="Bacteria"/>
</dbReference>
<dbReference type="OrthoDB" id="9765158at2"/>
<accession>Q2SQX0</accession>
<gene>
    <name evidence="3" type="ordered locus">HCH_00031</name>
</gene>
<dbReference type="PANTHER" id="PTHR34700">
    <property type="entry name" value="POTASSIUM BINDING PROTEIN KBP"/>
    <property type="match status" value="1"/>
</dbReference>
<keyword evidence="4" id="KW-1185">Reference proteome</keyword>
<protein>
    <submittedName>
        <fullName evidence="3">Uncharacterized protein containing LysM domain</fullName>
    </submittedName>
</protein>